<dbReference type="InterPro" id="IPR000182">
    <property type="entry name" value="GNAT_dom"/>
</dbReference>
<dbReference type="AlphaFoldDB" id="A0A1A5J1P2"/>
<evidence type="ECO:0000256" key="2">
    <source>
        <dbReference type="ARBA" id="ARBA00023315"/>
    </source>
</evidence>
<dbReference type="GeneID" id="66682606"/>
<name>A0A1A5J1P2_RHILI</name>
<dbReference type="OrthoDB" id="9803907at2"/>
<protein>
    <submittedName>
        <fullName evidence="4">Acetyltransferase</fullName>
    </submittedName>
</protein>
<dbReference type="RefSeq" id="WP_032931349.1">
    <property type="nucleotide sequence ID" value="NZ_LZTH01000001.1"/>
</dbReference>
<keyword evidence="2" id="KW-0012">Acyltransferase</keyword>
<dbReference type="PROSITE" id="PS51186">
    <property type="entry name" value="GNAT"/>
    <property type="match status" value="1"/>
</dbReference>
<dbReference type="Gene3D" id="3.40.630.30">
    <property type="match status" value="1"/>
</dbReference>
<proteinExistence type="predicted"/>
<evidence type="ECO:0000313" key="5">
    <source>
        <dbReference type="Proteomes" id="UP000093748"/>
    </source>
</evidence>
<accession>A0A1A5J1P2</accession>
<dbReference type="EMBL" id="LZTJ01000023">
    <property type="protein sequence ID" value="OBP74272.1"/>
    <property type="molecule type" value="Genomic_DNA"/>
</dbReference>
<dbReference type="Proteomes" id="UP000093748">
    <property type="component" value="Unassembled WGS sequence"/>
</dbReference>
<evidence type="ECO:0000259" key="3">
    <source>
        <dbReference type="PROSITE" id="PS51186"/>
    </source>
</evidence>
<feature type="domain" description="N-acetyltransferase" evidence="3">
    <location>
        <begin position="31"/>
        <end position="162"/>
    </location>
</feature>
<reference evidence="5" key="1">
    <citation type="submission" date="2016-06" db="EMBL/GenBank/DDBJ databases">
        <title>NZP2037 Pacbio-Illumina hybrid assembly.</title>
        <authorList>
            <person name="Ramsay J.P."/>
        </authorList>
    </citation>
    <scope>NUCLEOTIDE SEQUENCE [LARGE SCALE GENOMIC DNA]</scope>
    <source>
        <strain evidence="5">R7ANS::ICEMlSym2042</strain>
    </source>
</reference>
<organism evidence="4 5">
    <name type="scientific">Rhizobium loti</name>
    <name type="common">Mesorhizobium loti</name>
    <dbReference type="NCBI Taxonomy" id="381"/>
    <lineage>
        <taxon>Bacteria</taxon>
        <taxon>Pseudomonadati</taxon>
        <taxon>Pseudomonadota</taxon>
        <taxon>Alphaproteobacteria</taxon>
        <taxon>Hyphomicrobiales</taxon>
        <taxon>Phyllobacteriaceae</taxon>
        <taxon>Mesorhizobium</taxon>
    </lineage>
</organism>
<evidence type="ECO:0000313" key="4">
    <source>
        <dbReference type="EMBL" id="OBP74272.1"/>
    </source>
</evidence>
<dbReference type="CDD" id="cd04301">
    <property type="entry name" value="NAT_SF"/>
    <property type="match status" value="1"/>
</dbReference>
<dbReference type="PANTHER" id="PTHR43877">
    <property type="entry name" value="AMINOALKYLPHOSPHONATE N-ACETYLTRANSFERASE-RELATED-RELATED"/>
    <property type="match status" value="1"/>
</dbReference>
<keyword evidence="1 4" id="KW-0808">Transferase</keyword>
<comment type="caution">
    <text evidence="4">The sequence shown here is derived from an EMBL/GenBank/DDBJ whole genome shotgun (WGS) entry which is preliminary data.</text>
</comment>
<dbReference type="GO" id="GO:0016747">
    <property type="term" value="F:acyltransferase activity, transferring groups other than amino-acyl groups"/>
    <property type="evidence" value="ECO:0007669"/>
    <property type="project" value="InterPro"/>
</dbReference>
<evidence type="ECO:0000256" key="1">
    <source>
        <dbReference type="ARBA" id="ARBA00022679"/>
    </source>
</evidence>
<dbReference type="InterPro" id="IPR016181">
    <property type="entry name" value="Acyl_CoA_acyltransferase"/>
</dbReference>
<dbReference type="InterPro" id="IPR050832">
    <property type="entry name" value="Bact_Acetyltransf"/>
</dbReference>
<sequence length="162" mass="18240">MPEPRPPALNDIRLRKLLDETLVAPHWPEGFAMRCFEPGDARPLHALLSEVFDDGTDGPFDEWWPRISDDPEFDPALCFLVIDAKGRLAAAALCWTSAFVKDLAVHPEARGKGIGEALMWQAFATFRDRGAVHVDLKTNTVENAAAIRLYERLGMFEVDWYS</sequence>
<dbReference type="SUPFAM" id="SSF55729">
    <property type="entry name" value="Acyl-CoA N-acyltransferases (Nat)"/>
    <property type="match status" value="1"/>
</dbReference>
<gene>
    <name evidence="4" type="ORF">BAE39_18125</name>
</gene>
<dbReference type="Pfam" id="PF00583">
    <property type="entry name" value="Acetyltransf_1"/>
    <property type="match status" value="1"/>
</dbReference>